<dbReference type="STRING" id="9601.ENSPPYP00000022616"/>
<name>H2PV72_PONAB</name>
<dbReference type="InterPro" id="IPR021072">
    <property type="entry name" value="MAGE_N"/>
</dbReference>
<dbReference type="eggNOG" id="KOG4562">
    <property type="taxonomic scope" value="Eukaryota"/>
</dbReference>
<evidence type="ECO:0000313" key="3">
    <source>
        <dbReference type="EMBL" id="PNJ69810.1"/>
    </source>
</evidence>
<dbReference type="SMART" id="SM01373">
    <property type="entry name" value="MAGE"/>
    <property type="match status" value="1"/>
</dbReference>
<keyword evidence="5" id="KW-1185">Reference proteome</keyword>
<evidence type="ECO:0000259" key="2">
    <source>
        <dbReference type="PROSITE" id="PS50838"/>
    </source>
</evidence>
<dbReference type="InterPro" id="IPR041898">
    <property type="entry name" value="MAGE_WH1"/>
</dbReference>
<dbReference type="RefSeq" id="XP_002831539.1">
    <property type="nucleotide sequence ID" value="XM_002831493.3"/>
</dbReference>
<dbReference type="KEGG" id="pon:100444945"/>
<dbReference type="GO" id="GO:0005634">
    <property type="term" value="C:nucleus"/>
    <property type="evidence" value="ECO:0007669"/>
    <property type="project" value="TreeGrafter"/>
</dbReference>
<evidence type="ECO:0000313" key="4">
    <source>
        <dbReference type="Ensembl" id="ENSPPYP00000022616.1"/>
    </source>
</evidence>
<organism evidence="4 5">
    <name type="scientific">Pongo abelii</name>
    <name type="common">Sumatran orangutan</name>
    <name type="synonym">Pongo pygmaeus abelii</name>
    <dbReference type="NCBI Taxonomy" id="9601"/>
    <lineage>
        <taxon>Eukaryota</taxon>
        <taxon>Metazoa</taxon>
        <taxon>Chordata</taxon>
        <taxon>Craniata</taxon>
        <taxon>Vertebrata</taxon>
        <taxon>Euteleostomi</taxon>
        <taxon>Mammalia</taxon>
        <taxon>Eutheria</taxon>
        <taxon>Euarchontoglires</taxon>
        <taxon>Primates</taxon>
        <taxon>Haplorrhini</taxon>
        <taxon>Catarrhini</taxon>
        <taxon>Hominidae</taxon>
        <taxon>Pongo</taxon>
    </lineage>
</organism>
<dbReference type="Pfam" id="PF01454">
    <property type="entry name" value="MAGE"/>
    <property type="match status" value="1"/>
</dbReference>
<feature type="region of interest" description="Disordered" evidence="1">
    <location>
        <begin position="1"/>
        <end position="111"/>
    </location>
</feature>
<dbReference type="CTD" id="4113"/>
<accession>H2PV72</accession>
<dbReference type="InterPro" id="IPR041899">
    <property type="entry name" value="MAGE_WH2"/>
</dbReference>
<dbReference type="OrthoDB" id="205198at2759"/>
<feature type="compositionally biased region" description="Low complexity" evidence="1">
    <location>
        <begin position="67"/>
        <end position="79"/>
    </location>
</feature>
<dbReference type="PANTHER" id="PTHR11736:SF152">
    <property type="entry name" value="MELANOMA-ASSOCIATED ANTIGEN B2"/>
    <property type="match status" value="1"/>
</dbReference>
<dbReference type="GeneID" id="100444945"/>
<dbReference type="EMBL" id="NDHI03003388">
    <property type="protein sequence ID" value="PNJ69810.1"/>
    <property type="molecule type" value="Genomic_DNA"/>
</dbReference>
<evidence type="ECO:0000256" key="1">
    <source>
        <dbReference type="SAM" id="MobiDB-lite"/>
    </source>
</evidence>
<dbReference type="Pfam" id="PF12440">
    <property type="entry name" value="MAGE_N"/>
    <property type="match status" value="1"/>
</dbReference>
<dbReference type="PROSITE" id="PS50838">
    <property type="entry name" value="MAGE"/>
    <property type="match status" value="1"/>
</dbReference>
<feature type="compositionally biased region" description="Low complexity" evidence="1">
    <location>
        <begin position="39"/>
        <end position="57"/>
    </location>
</feature>
<dbReference type="PANTHER" id="PTHR11736">
    <property type="entry name" value="MELANOMA-ASSOCIATED ANTIGEN MAGE ANTIGEN"/>
    <property type="match status" value="1"/>
</dbReference>
<dbReference type="Ensembl" id="ENSPPYT00000023576.2">
    <property type="protein sequence ID" value="ENSPPYP00000022616.1"/>
    <property type="gene ID" value="ENSPPYG00000020213.2"/>
</dbReference>
<reference evidence="4" key="3">
    <citation type="submission" date="2025-05" db="UniProtKB">
        <authorList>
            <consortium name="Ensembl"/>
        </authorList>
    </citation>
    <scope>IDENTIFICATION</scope>
</reference>
<feature type="domain" description="MAGE" evidence="2">
    <location>
        <begin position="111"/>
        <end position="309"/>
    </location>
</feature>
<dbReference type="InterPro" id="IPR037445">
    <property type="entry name" value="MAGE"/>
</dbReference>
<dbReference type="OMA" id="HKRNREQ"/>
<accession>A0A663D583</accession>
<dbReference type="AlphaFoldDB" id="H2PV72"/>
<reference evidence="4 5" key="1">
    <citation type="submission" date="2008-02" db="EMBL/GenBank/DDBJ databases">
        <title>A 6x draft sequence assembly of the Pongo pygmaeus abelii genome.</title>
        <authorList>
            <person name="Wilson R.K."/>
            <person name="Mardis E."/>
        </authorList>
    </citation>
    <scope>NUCLEOTIDE SEQUENCE [LARGE SCALE GENOMIC DNA]</scope>
</reference>
<dbReference type="FunFam" id="1.10.10.1200:FF:000007">
    <property type="entry name" value="Melanoma-associated antigen C2"/>
    <property type="match status" value="1"/>
</dbReference>
<dbReference type="GeneTree" id="ENSGT00940000155485"/>
<dbReference type="Gene3D" id="1.10.10.1200">
    <property type="entry name" value="MAGE homology domain, winged helix WH1 motif"/>
    <property type="match status" value="1"/>
</dbReference>
<proteinExistence type="predicted"/>
<dbReference type="SMART" id="SM01392">
    <property type="entry name" value="MAGE_N"/>
    <property type="match status" value="1"/>
</dbReference>
<sequence>MPRGQKSKLRAREKRRKARDETQGLSVPQVTEAEEEEAPCCSSSVSGGAASSPPAAGIPQKPQRAPTTAAAAAAGVSSTKSKKGAKGRQGEKNASSSQASTSTESSSEDPLTRKSGMLVQFLLYKYKIKESVTKGEMLKIVGKRFREHFPEILKKASERLNVAFGIELNKVNPNGHTYTFNKVDLTDEESMLSSWDFPRSRLLMPLLGVIFLNGNSATEEEIWEFLNMLGVYDGEEHSVFGEPRKLITQDLVQEKYLEYKQVPNSDPPCFQFLWGPRAYAETSKMKVLEFLAKVNGTTPCAFPTHYEEALKDEEKAGV</sequence>
<evidence type="ECO:0000313" key="5">
    <source>
        <dbReference type="Proteomes" id="UP000001595"/>
    </source>
</evidence>
<dbReference type="InterPro" id="IPR002190">
    <property type="entry name" value="MHD_dom"/>
</dbReference>
<accession>A0A2J8WJ57</accession>
<dbReference type="HOGENOM" id="CLU_039582_1_0_1"/>
<feature type="compositionally biased region" description="Low complexity" evidence="1">
    <location>
        <begin position="94"/>
        <end position="105"/>
    </location>
</feature>
<dbReference type="Proteomes" id="UP000001595">
    <property type="component" value="Chromosome X"/>
</dbReference>
<reference evidence="3" key="2">
    <citation type="submission" date="2017-12" db="EMBL/GenBank/DDBJ databases">
        <title>High-resolution comparative analysis of great ape genomes.</title>
        <authorList>
            <person name="Pollen A."/>
            <person name="Hastie A."/>
            <person name="Hormozdiari F."/>
            <person name="Dougherty M."/>
            <person name="Liu R."/>
            <person name="Chaisson M."/>
            <person name="Hoppe E."/>
            <person name="Hill C."/>
            <person name="Pang A."/>
            <person name="Hillier L."/>
            <person name="Baker C."/>
            <person name="Armstrong J."/>
            <person name="Shendure J."/>
            <person name="Paten B."/>
            <person name="Wilson R."/>
            <person name="Chao H."/>
            <person name="Schneider V."/>
            <person name="Ventura M."/>
            <person name="Kronenberg Z."/>
            <person name="Murali S."/>
            <person name="Gordon D."/>
            <person name="Cantsilieris S."/>
            <person name="Munson K."/>
            <person name="Nelson B."/>
            <person name="Raja A."/>
            <person name="Underwood J."/>
            <person name="Diekhans M."/>
            <person name="Fiddes I."/>
            <person name="Haussler D."/>
            <person name="Eichler E."/>
        </authorList>
    </citation>
    <scope>NUCLEOTIDE SEQUENCE [LARGE SCALE GENOMIC DNA]</scope>
    <source>
        <strain evidence="3">Susie</strain>
    </source>
</reference>
<feature type="compositionally biased region" description="Basic residues" evidence="1">
    <location>
        <begin position="1"/>
        <end position="17"/>
    </location>
</feature>
<gene>
    <name evidence="4" type="primary">MAGEB2</name>
    <name evidence="3" type="ORF">CR201_G0010433</name>
</gene>
<protein>
    <submittedName>
        <fullName evidence="4">MAGE family member B2</fullName>
    </submittedName>
    <submittedName>
        <fullName evidence="3">MAGEB2 isoform 1</fullName>
    </submittedName>
</protein>
<dbReference type="RefSeq" id="XP_024096546.1">
    <property type="nucleotide sequence ID" value="XM_024240778.3"/>
</dbReference>
<dbReference type="FunFam" id="1.10.10.1210:FF:000001">
    <property type="entry name" value="melanoma-associated antigen D1"/>
    <property type="match status" value="1"/>
</dbReference>
<dbReference type="GO" id="GO:0000122">
    <property type="term" value="P:negative regulation of transcription by RNA polymerase II"/>
    <property type="evidence" value="ECO:0007669"/>
    <property type="project" value="TreeGrafter"/>
</dbReference>
<dbReference type="Gene3D" id="1.10.10.1210">
    <property type="entry name" value="MAGE homology domain, winged helix WH2 motif"/>
    <property type="match status" value="1"/>
</dbReference>